<accession>A0A943HM52</accession>
<name>A0A943HM52_STRPA</name>
<comment type="caution">
    <text evidence="1">The sequence shown here is derived from an EMBL/GenBank/DDBJ whole genome shotgun (WGS) entry which is preliminary data.</text>
</comment>
<proteinExistence type="predicted"/>
<dbReference type="AlphaFoldDB" id="A0A943HM52"/>
<dbReference type="Proteomes" id="UP000709219">
    <property type="component" value="Unassembled WGS sequence"/>
</dbReference>
<evidence type="ECO:0000313" key="1">
    <source>
        <dbReference type="EMBL" id="MBS5359000.1"/>
    </source>
</evidence>
<sequence length="27" mass="3049">MVVVFSSKYFIFSKEKVPASDSSHSLK</sequence>
<protein>
    <submittedName>
        <fullName evidence="1">Uncharacterized protein</fullName>
    </submittedName>
</protein>
<gene>
    <name evidence="1" type="ORF">KHX87_07855</name>
</gene>
<reference evidence="1" key="1">
    <citation type="submission" date="2021-02" db="EMBL/GenBank/DDBJ databases">
        <title>Infant gut strain persistence is associated with maternal origin, phylogeny, and functional potential including surface adhesion and iron acquisition.</title>
        <authorList>
            <person name="Lou Y.C."/>
        </authorList>
    </citation>
    <scope>NUCLEOTIDE SEQUENCE</scope>
    <source>
        <strain evidence="1">L3_098_011G1_dasL3_098_011G1_concoct_7</strain>
    </source>
</reference>
<dbReference type="EMBL" id="JAGZFP010000020">
    <property type="protein sequence ID" value="MBS5359000.1"/>
    <property type="molecule type" value="Genomic_DNA"/>
</dbReference>
<organism evidence="1 2">
    <name type="scientific">Streptococcus parasanguinis</name>
    <dbReference type="NCBI Taxonomy" id="1318"/>
    <lineage>
        <taxon>Bacteria</taxon>
        <taxon>Bacillati</taxon>
        <taxon>Bacillota</taxon>
        <taxon>Bacilli</taxon>
        <taxon>Lactobacillales</taxon>
        <taxon>Streptococcaceae</taxon>
        <taxon>Streptococcus</taxon>
    </lineage>
</organism>
<evidence type="ECO:0000313" key="2">
    <source>
        <dbReference type="Proteomes" id="UP000709219"/>
    </source>
</evidence>